<dbReference type="InterPro" id="IPR001296">
    <property type="entry name" value="Glyco_trans_1"/>
</dbReference>
<dbReference type="PANTHER" id="PTHR12526:SF630">
    <property type="entry name" value="GLYCOSYLTRANSFERASE"/>
    <property type="match status" value="1"/>
</dbReference>
<dbReference type="PANTHER" id="PTHR12526">
    <property type="entry name" value="GLYCOSYLTRANSFERASE"/>
    <property type="match status" value="1"/>
</dbReference>
<dbReference type="AlphaFoldDB" id="A0A1H8N545"/>
<reference evidence="2 3" key="1">
    <citation type="submission" date="2016-10" db="EMBL/GenBank/DDBJ databases">
        <authorList>
            <person name="de Groot N.N."/>
        </authorList>
    </citation>
    <scope>NUCLEOTIDE SEQUENCE [LARGE SCALE GENOMIC DNA]</scope>
    <source>
        <strain evidence="2 3">CGMCC 1.10434</strain>
    </source>
</reference>
<keyword evidence="2" id="KW-0808">Transferase</keyword>
<gene>
    <name evidence="2" type="ORF">SAMN04488134_105123</name>
</gene>
<dbReference type="STRING" id="872970.SAMN04488134_105123"/>
<keyword evidence="3" id="KW-1185">Reference proteome</keyword>
<name>A0A1H8N545_9BACI</name>
<dbReference type="Pfam" id="PF00534">
    <property type="entry name" value="Glycos_transf_1"/>
    <property type="match status" value="1"/>
</dbReference>
<evidence type="ECO:0000259" key="1">
    <source>
        <dbReference type="Pfam" id="PF00534"/>
    </source>
</evidence>
<dbReference type="OrthoDB" id="570545at2"/>
<evidence type="ECO:0000313" key="3">
    <source>
        <dbReference type="Proteomes" id="UP000199300"/>
    </source>
</evidence>
<dbReference type="Proteomes" id="UP000199300">
    <property type="component" value="Unassembled WGS sequence"/>
</dbReference>
<dbReference type="EMBL" id="FODJ01000005">
    <property type="protein sequence ID" value="SEO24583.1"/>
    <property type="molecule type" value="Genomic_DNA"/>
</dbReference>
<sequence length="827" mass="97433">MVSVSIYDNSKFFFLAFKLDENFGGLTRAMLDRAKVLQQNKPDIILTILTFSFHPDFVENANKVRSLYHFPENIRILNLYNELEFSKDTRKPINSWDDDKKYVVEKVKGKMAYRYFENGLYIKYKNFEKNDNKLKLIDFFNNNRQRVKREEYDLQGNIRRVIYYSLDVNRPKQELLYTENGHCYISKWYNNSEEKNVINRIYLFDENEEIKETFNSNLELEKYWVESLLKEDIKTFITVDARQMDRLALSLDKRDNIFKLFVKHSIHVEEPFRYDSNLRAANKAVFNNLSEVDAVILLTEYQKKDVESRLGKSHKLFVIPHSYNGRVVDAQNASKDLKRVISIGRYHTDKRLDHLVKAFEIVVKHVPEARLELFGFGKEKTNLEQEVKSLNLQHNIRINDVTNNAHVEFANSAISVLTSRYEGFGLVVLESLVNGTPVISYDIKYGPSDMIKNGENGYLIKDGDIRSLAYRIINLLTNSSTLQKFSENARETINAFSKAKFLDEWTNLFSKLDEKRERQRKVQDTDLEIYRMSWTDNTDLKLKISGHVYWDTFNTSVNAEYYWRFSNVGLQKQIYHKAEIFETENKKLKFKDIISIKKIINHNIFQVGDWVLSLVVNSNDSTIEYQLNEANKADDFIQTQVAHDFKNNYVVKPTFRKHSVNFKINRIKPEDFNKESKSLKIEIIKAGWLNKGISIFNVAIDCLINAKLKATPANLGLILRLKRKTDDFSIYDQIKNVKIYNKRLVFDHPINMTEPIFEPLLNAPYQEWEAALIIQDEDDLYEFLIKKAFFKRDVTIDFLEIKSKNYLIKPSFKGQQEVLTFKCERKH</sequence>
<accession>A0A1H8N545</accession>
<feature type="domain" description="Glycosyl transferase family 1" evidence="1">
    <location>
        <begin position="331"/>
        <end position="491"/>
    </location>
</feature>
<dbReference type="Gene3D" id="3.40.50.2000">
    <property type="entry name" value="Glycogen Phosphorylase B"/>
    <property type="match status" value="3"/>
</dbReference>
<dbReference type="GO" id="GO:0016757">
    <property type="term" value="F:glycosyltransferase activity"/>
    <property type="evidence" value="ECO:0007669"/>
    <property type="project" value="InterPro"/>
</dbReference>
<dbReference type="SUPFAM" id="SSF53756">
    <property type="entry name" value="UDP-Glycosyltransferase/glycogen phosphorylase"/>
    <property type="match status" value="1"/>
</dbReference>
<proteinExistence type="predicted"/>
<evidence type="ECO:0000313" key="2">
    <source>
        <dbReference type="EMBL" id="SEO24583.1"/>
    </source>
</evidence>
<dbReference type="RefSeq" id="WP_091496972.1">
    <property type="nucleotide sequence ID" value="NZ_FODJ01000005.1"/>
</dbReference>
<protein>
    <submittedName>
        <fullName evidence="2">Glycosyltransferase involved in cell wall bisynthesis</fullName>
    </submittedName>
</protein>
<organism evidence="2 3">
    <name type="scientific">Amphibacillus marinus</name>
    <dbReference type="NCBI Taxonomy" id="872970"/>
    <lineage>
        <taxon>Bacteria</taxon>
        <taxon>Bacillati</taxon>
        <taxon>Bacillota</taxon>
        <taxon>Bacilli</taxon>
        <taxon>Bacillales</taxon>
        <taxon>Bacillaceae</taxon>
        <taxon>Amphibacillus</taxon>
    </lineage>
</organism>